<protein>
    <submittedName>
        <fullName evidence="2">Dimethyl sulfoxide reductase anchor subunit</fullName>
    </submittedName>
</protein>
<dbReference type="PANTHER" id="PTHR38095:SF1">
    <property type="entry name" value="ANAEROBIC DIMETHYL SULFOXIDE REDUCTASE CHAIN YNFH"/>
    <property type="match status" value="1"/>
</dbReference>
<organism evidence="2 3">
    <name type="scientific">Ramlibacter montanisoli</name>
    <dbReference type="NCBI Taxonomy" id="2732512"/>
    <lineage>
        <taxon>Bacteria</taxon>
        <taxon>Pseudomonadati</taxon>
        <taxon>Pseudomonadota</taxon>
        <taxon>Betaproteobacteria</taxon>
        <taxon>Burkholderiales</taxon>
        <taxon>Comamonadaceae</taxon>
        <taxon>Ramlibacter</taxon>
    </lineage>
</organism>
<dbReference type="Gene3D" id="1.20.1630.10">
    <property type="entry name" value="Formate dehydrogenase/DMSO reductase domain"/>
    <property type="match status" value="1"/>
</dbReference>
<dbReference type="GO" id="GO:0019645">
    <property type="term" value="P:anaerobic electron transport chain"/>
    <property type="evidence" value="ECO:0007669"/>
    <property type="project" value="InterPro"/>
</dbReference>
<proteinExistence type="predicted"/>
<feature type="transmembrane region" description="Helical" evidence="1">
    <location>
        <begin position="169"/>
        <end position="188"/>
    </location>
</feature>
<feature type="transmembrane region" description="Helical" evidence="1">
    <location>
        <begin position="88"/>
        <end position="107"/>
    </location>
</feature>
<reference evidence="2 3" key="1">
    <citation type="submission" date="2020-05" db="EMBL/GenBank/DDBJ databases">
        <authorList>
            <person name="Khan S.A."/>
            <person name="Jeon C.O."/>
            <person name="Chun B.H."/>
        </authorList>
    </citation>
    <scope>NUCLEOTIDE SEQUENCE [LARGE SCALE GENOMIC DNA]</scope>
    <source>
        <strain evidence="2 3">B156</strain>
    </source>
</reference>
<dbReference type="GO" id="GO:0009389">
    <property type="term" value="F:dimethyl sulfoxide reductase activity"/>
    <property type="evidence" value="ECO:0007669"/>
    <property type="project" value="TreeGrafter"/>
</dbReference>
<dbReference type="Proteomes" id="UP000552954">
    <property type="component" value="Unassembled WGS sequence"/>
</dbReference>
<dbReference type="AlphaFoldDB" id="A0A849KEM0"/>
<reference evidence="2 3" key="2">
    <citation type="submission" date="2020-06" db="EMBL/GenBank/DDBJ databases">
        <title>Ramlibacter rhizophilus sp. nov., isolated from rhizosphere soil of national flower Mugunghwa from South Korea.</title>
        <authorList>
            <person name="Zheng-Fei Y."/>
            <person name="Huan T."/>
        </authorList>
    </citation>
    <scope>NUCLEOTIDE SEQUENCE [LARGE SCALE GENOMIC DNA]</scope>
    <source>
        <strain evidence="2 3">B156</strain>
    </source>
</reference>
<feature type="transmembrane region" description="Helical" evidence="1">
    <location>
        <begin position="113"/>
        <end position="132"/>
    </location>
</feature>
<evidence type="ECO:0000256" key="1">
    <source>
        <dbReference type="SAM" id="Phobius"/>
    </source>
</evidence>
<keyword evidence="1" id="KW-1133">Transmembrane helix</keyword>
<dbReference type="PANTHER" id="PTHR38095">
    <property type="entry name" value="ANAEROBIC DIMETHYL SULFOXIDE REDUCTASE CHAIN YNFH"/>
    <property type="match status" value="1"/>
</dbReference>
<keyword evidence="3" id="KW-1185">Reference proteome</keyword>
<accession>A0A849KEM0</accession>
<evidence type="ECO:0000313" key="3">
    <source>
        <dbReference type="Proteomes" id="UP000552954"/>
    </source>
</evidence>
<dbReference type="RefSeq" id="WP_171562393.1">
    <property type="nucleotide sequence ID" value="NZ_JABFCS010000001.1"/>
</dbReference>
<keyword evidence="1" id="KW-0472">Membrane</keyword>
<feature type="transmembrane region" description="Helical" evidence="1">
    <location>
        <begin position="144"/>
        <end position="163"/>
    </location>
</feature>
<dbReference type="EMBL" id="JABFCS010000001">
    <property type="protein sequence ID" value="NNU44984.1"/>
    <property type="molecule type" value="Genomic_DNA"/>
</dbReference>
<feature type="transmembrane region" description="Helical" evidence="1">
    <location>
        <begin position="209"/>
        <end position="229"/>
    </location>
</feature>
<dbReference type="GO" id="GO:0009390">
    <property type="term" value="C:dimethyl sulfoxide reductase complex"/>
    <property type="evidence" value="ECO:0007669"/>
    <property type="project" value="TreeGrafter"/>
</dbReference>
<dbReference type="GO" id="GO:0005886">
    <property type="term" value="C:plasma membrane"/>
    <property type="evidence" value="ECO:0007669"/>
    <property type="project" value="TreeGrafter"/>
</dbReference>
<sequence length="284" mass="30551">MKSRHLQRIQPHWDWRAAANFVCGGAGAGLVIVTLLCALDRPEARGLLALGLALVALGLFAVWLELGRPLRAANVLLHLKGSWMSREALAALLLFPLGFAVLLRVHWAIAPAVVAAAAFLYCQVRILGSAMAIPAWREPWTRPLLMATGITEGLGLFWLVGAWTQPSPALAVVLAILLIVRWLLWRVWRERLQRTDGAALALRALEPAGRFLQWLGALVPSVLALVAASTALPPFASAVLLATAGALAAITGGRFKFDLITRAGFHHGIVLPRMPVRGVPRTAA</sequence>
<evidence type="ECO:0000313" key="2">
    <source>
        <dbReference type="EMBL" id="NNU44984.1"/>
    </source>
</evidence>
<feature type="transmembrane region" description="Helical" evidence="1">
    <location>
        <begin position="235"/>
        <end position="255"/>
    </location>
</feature>
<feature type="transmembrane region" description="Helical" evidence="1">
    <location>
        <begin position="21"/>
        <end position="41"/>
    </location>
</feature>
<comment type="caution">
    <text evidence="2">The sequence shown here is derived from an EMBL/GenBank/DDBJ whole genome shotgun (WGS) entry which is preliminary data.</text>
</comment>
<dbReference type="InterPro" id="IPR007059">
    <property type="entry name" value="DmsC"/>
</dbReference>
<name>A0A849KEM0_9BURK</name>
<gene>
    <name evidence="2" type="ORF">HK415_20230</name>
</gene>
<feature type="transmembrane region" description="Helical" evidence="1">
    <location>
        <begin position="47"/>
        <end position="67"/>
    </location>
</feature>
<keyword evidence="1" id="KW-0812">Transmembrane</keyword>